<reference evidence="1" key="1">
    <citation type="journal article" date="2020" name="J. Eukaryot. Microbiol.">
        <title>High Sequence Divergence but Limited Architectural Rearrangements in Organelle Genomes of Cyanophora (Glaucophyta) Species.</title>
        <authorList>
            <person name="Russell S."/>
            <person name="Jackson C."/>
            <person name="Reyes-Prieto A."/>
        </authorList>
    </citation>
    <scope>NUCLEOTIDE SEQUENCE</scope>
    <source>
        <strain evidence="1">UTEX LB 2766</strain>
    </source>
</reference>
<dbReference type="EMBL" id="MT919636">
    <property type="protein sequence ID" value="QPB15022.1"/>
    <property type="molecule type" value="Genomic_DNA"/>
</dbReference>
<evidence type="ECO:0000313" key="1">
    <source>
        <dbReference type="EMBL" id="QPB15022.1"/>
    </source>
</evidence>
<keyword evidence="1" id="KW-0496">Mitochondrion</keyword>
<organism evidence="1">
    <name type="scientific">Cyanophora biloba</name>
    <dbReference type="NCBI Taxonomy" id="1489483"/>
    <lineage>
        <taxon>Eukaryota</taxon>
        <taxon>Glaucocystophyceae</taxon>
        <taxon>Cyanophorales</taxon>
        <taxon>Cyanophoraceae</taxon>
        <taxon>Cyanophora</taxon>
    </lineage>
</organism>
<proteinExistence type="predicted"/>
<reference evidence="1" key="2">
    <citation type="submission" date="2020-08" db="EMBL/GenBank/DDBJ databases">
        <authorList>
            <person name="Russell S.R."/>
            <person name="Jackson C."/>
            <person name="Reyes-Prieto A."/>
        </authorList>
    </citation>
    <scope>NUCLEOTIDE SEQUENCE</scope>
    <source>
        <strain evidence="1">UTEX LB 2766</strain>
    </source>
</reference>
<accession>A0A873WY69</accession>
<gene>
    <name evidence="1" type="primary">orf5</name>
</gene>
<dbReference type="RefSeq" id="YP_010041687.1">
    <property type="nucleotide sequence ID" value="NC_054207.1"/>
</dbReference>
<sequence length="143" mass="17144">MKDLRTLNSSFFNKNINLISNYNTLDAKSRLLKYYTSNINFEGCLYFPKETSTAIKSIWLSNKIKKINLKKYLNKREIFNIKKVVNSDIEKKLLKSRDKLVDNILFFDFFNNNYYNMFNIIKTGGYINKPISNQYFRLNYIKK</sequence>
<geneLocation type="mitochondrion" evidence="1"/>
<name>A0A873WY69_9EUKA</name>
<dbReference type="GeneID" id="63648283"/>
<dbReference type="AlphaFoldDB" id="A0A873WY69"/>
<protein>
    <submittedName>
        <fullName evidence="1">Uncharacterized protein</fullName>
    </submittedName>
</protein>